<evidence type="ECO:0000313" key="1">
    <source>
        <dbReference type="EMBL" id="VDN53657.1"/>
    </source>
</evidence>
<sequence>MLCFRRSQQRILWSFAKSIPKFPQPSLSHSRKFYGRGYSFDPVPFFKDFRSTTTEIISCSVGSLHLQLCGFICSHHVQDVGGLLFLNVNVKEFAASENDFKMFGRRCCSSFSIRQMTQLAARFCAGKNVVHVVDPVVDLRHRFDDKDGLSQMLKARRDFLKFFHCSCAHDLNCGDFEGCGDFN</sequence>
<dbReference type="AlphaFoldDB" id="A0A0N4UQ41"/>
<gene>
    <name evidence="1" type="ORF">DME_LOCUS3630</name>
</gene>
<dbReference type="WBParaSite" id="DME_0001010801-mRNA-1">
    <property type="protein sequence ID" value="DME_0001010801-mRNA-1"/>
    <property type="gene ID" value="DME_0001010801"/>
</dbReference>
<dbReference type="EMBL" id="UYYG01000160">
    <property type="protein sequence ID" value="VDN53657.1"/>
    <property type="molecule type" value="Genomic_DNA"/>
</dbReference>
<proteinExistence type="predicted"/>
<dbReference type="OrthoDB" id="24683at2759"/>
<evidence type="ECO:0000313" key="2">
    <source>
        <dbReference type="Proteomes" id="UP000038040"/>
    </source>
</evidence>
<protein>
    <submittedName>
        <fullName evidence="4">Secreted protein</fullName>
    </submittedName>
</protein>
<accession>A0A0N4UQ41</accession>
<dbReference type="Proteomes" id="UP000038040">
    <property type="component" value="Unplaced"/>
</dbReference>
<reference evidence="1 3" key="2">
    <citation type="submission" date="2018-11" db="EMBL/GenBank/DDBJ databases">
        <authorList>
            <consortium name="Pathogen Informatics"/>
        </authorList>
    </citation>
    <scope>NUCLEOTIDE SEQUENCE [LARGE SCALE GENOMIC DNA]</scope>
</reference>
<evidence type="ECO:0000313" key="4">
    <source>
        <dbReference type="WBParaSite" id="DME_0001010801-mRNA-1"/>
    </source>
</evidence>
<reference evidence="4" key="1">
    <citation type="submission" date="2017-02" db="UniProtKB">
        <authorList>
            <consortium name="WormBaseParasite"/>
        </authorList>
    </citation>
    <scope>IDENTIFICATION</scope>
</reference>
<keyword evidence="3" id="KW-1185">Reference proteome</keyword>
<name>A0A0N4UQ41_DRAME</name>
<evidence type="ECO:0000313" key="3">
    <source>
        <dbReference type="Proteomes" id="UP000274756"/>
    </source>
</evidence>
<dbReference type="Proteomes" id="UP000274756">
    <property type="component" value="Unassembled WGS sequence"/>
</dbReference>
<organism evidence="2 4">
    <name type="scientific">Dracunculus medinensis</name>
    <name type="common">Guinea worm</name>
    <dbReference type="NCBI Taxonomy" id="318479"/>
    <lineage>
        <taxon>Eukaryota</taxon>
        <taxon>Metazoa</taxon>
        <taxon>Ecdysozoa</taxon>
        <taxon>Nematoda</taxon>
        <taxon>Chromadorea</taxon>
        <taxon>Rhabditida</taxon>
        <taxon>Spirurina</taxon>
        <taxon>Dracunculoidea</taxon>
        <taxon>Dracunculidae</taxon>
        <taxon>Dracunculus</taxon>
    </lineage>
</organism>